<keyword evidence="14" id="KW-1185">Reference proteome</keyword>
<evidence type="ECO:0000256" key="3">
    <source>
        <dbReference type="ARBA" id="ARBA00022448"/>
    </source>
</evidence>
<dbReference type="PANTHER" id="PTHR11690">
    <property type="entry name" value="AMILORIDE-SENSITIVE SODIUM CHANNEL-RELATED"/>
    <property type="match status" value="1"/>
</dbReference>
<keyword evidence="12 13" id="KW-0407">Ion channel</keyword>
<protein>
    <submittedName>
        <fullName evidence="15">Uncharacterized protein</fullName>
    </submittedName>
</protein>
<evidence type="ECO:0000313" key="14">
    <source>
        <dbReference type="Proteomes" id="UP000887565"/>
    </source>
</evidence>
<sequence length="343" mass="38953">MTLLQAKNFLAKYESTSSMLGEHALGKFARRAEHDKYCPPSNYDEKPAEPIDFQAFAKAENLYNELIEMASKIWTTRRDMLLQCFWKGVSIPCNASSNPIMFSDSYTDNALCFTFQQDPEWNQNMSTELDFYGIKSFTRSRPHDLSLIVDIKQYQRCGNPDVYTGEGFLLTAFDRRTLAQTNMKQSSCLRIHPGYEYKLTIKTVLNTRRTEHLNRCTSRGYTSTDSRAELLAYTKGTCQGILLLNFIVQKCNCLPPIPKWFAPYANERNTGLNLEALKLCSESMAGLGCLMQNLLTGTNSVLGTDDHRCMEPCIEPTYKYTQFLTYQASCMDGLAQLGIVKDG</sequence>
<dbReference type="AlphaFoldDB" id="A0A915L7X7"/>
<comment type="similarity">
    <text evidence="2 13">Belongs to the amiloride-sensitive sodium channel (TC 1.A.6) family.</text>
</comment>
<dbReference type="PANTHER" id="PTHR11690:SF300">
    <property type="entry name" value="PICKPOCKET PROTEIN 19"/>
    <property type="match status" value="1"/>
</dbReference>
<keyword evidence="8 13" id="KW-0406">Ion transport</keyword>
<evidence type="ECO:0000313" key="15">
    <source>
        <dbReference type="WBParaSite" id="nRc.2.0.1.t46578-RA"/>
    </source>
</evidence>
<keyword evidence="5 13" id="KW-0812">Transmembrane</keyword>
<evidence type="ECO:0000256" key="11">
    <source>
        <dbReference type="ARBA" id="ARBA00023201"/>
    </source>
</evidence>
<dbReference type="InterPro" id="IPR001873">
    <property type="entry name" value="ENaC"/>
</dbReference>
<comment type="subcellular location">
    <subcellularLocation>
        <location evidence="1">Membrane</location>
        <topology evidence="1">Multi-pass membrane protein</topology>
    </subcellularLocation>
</comment>
<keyword evidence="4 13" id="KW-0894">Sodium channel</keyword>
<organism evidence="14 15">
    <name type="scientific">Romanomermis culicivorax</name>
    <name type="common">Nematode worm</name>
    <dbReference type="NCBI Taxonomy" id="13658"/>
    <lineage>
        <taxon>Eukaryota</taxon>
        <taxon>Metazoa</taxon>
        <taxon>Ecdysozoa</taxon>
        <taxon>Nematoda</taxon>
        <taxon>Enoplea</taxon>
        <taxon>Dorylaimia</taxon>
        <taxon>Mermithida</taxon>
        <taxon>Mermithoidea</taxon>
        <taxon>Mermithidae</taxon>
        <taxon>Romanomermis</taxon>
    </lineage>
</organism>
<evidence type="ECO:0000256" key="7">
    <source>
        <dbReference type="ARBA" id="ARBA00023053"/>
    </source>
</evidence>
<keyword evidence="7" id="KW-0915">Sodium</keyword>
<dbReference type="GO" id="GO:0015280">
    <property type="term" value="F:ligand-gated sodium channel activity"/>
    <property type="evidence" value="ECO:0007669"/>
    <property type="project" value="TreeGrafter"/>
</dbReference>
<evidence type="ECO:0000256" key="9">
    <source>
        <dbReference type="ARBA" id="ARBA00023136"/>
    </source>
</evidence>
<keyword evidence="6" id="KW-1133">Transmembrane helix</keyword>
<accession>A0A915L7X7</accession>
<evidence type="ECO:0000256" key="4">
    <source>
        <dbReference type="ARBA" id="ARBA00022461"/>
    </source>
</evidence>
<evidence type="ECO:0000256" key="2">
    <source>
        <dbReference type="ARBA" id="ARBA00007193"/>
    </source>
</evidence>
<evidence type="ECO:0000256" key="5">
    <source>
        <dbReference type="ARBA" id="ARBA00022692"/>
    </source>
</evidence>
<dbReference type="WBParaSite" id="nRc.2.0.1.t46578-RA">
    <property type="protein sequence ID" value="nRc.2.0.1.t46578-RA"/>
    <property type="gene ID" value="nRc.2.0.1.g46578"/>
</dbReference>
<proteinExistence type="inferred from homology"/>
<evidence type="ECO:0000256" key="13">
    <source>
        <dbReference type="RuleBase" id="RU000679"/>
    </source>
</evidence>
<keyword evidence="9" id="KW-0472">Membrane</keyword>
<name>A0A915L7X7_ROMCU</name>
<dbReference type="Proteomes" id="UP000887565">
    <property type="component" value="Unplaced"/>
</dbReference>
<evidence type="ECO:0000256" key="10">
    <source>
        <dbReference type="ARBA" id="ARBA00023180"/>
    </source>
</evidence>
<keyword evidence="3 13" id="KW-0813">Transport</keyword>
<evidence type="ECO:0000256" key="1">
    <source>
        <dbReference type="ARBA" id="ARBA00004141"/>
    </source>
</evidence>
<evidence type="ECO:0000256" key="12">
    <source>
        <dbReference type="ARBA" id="ARBA00023303"/>
    </source>
</evidence>
<keyword evidence="11 13" id="KW-0739">Sodium transport</keyword>
<dbReference type="Pfam" id="PF00858">
    <property type="entry name" value="ASC"/>
    <property type="match status" value="1"/>
</dbReference>
<keyword evidence="10" id="KW-0325">Glycoprotein</keyword>
<dbReference type="GO" id="GO:0005886">
    <property type="term" value="C:plasma membrane"/>
    <property type="evidence" value="ECO:0007669"/>
    <property type="project" value="TreeGrafter"/>
</dbReference>
<evidence type="ECO:0000256" key="8">
    <source>
        <dbReference type="ARBA" id="ARBA00023065"/>
    </source>
</evidence>
<evidence type="ECO:0000256" key="6">
    <source>
        <dbReference type="ARBA" id="ARBA00022989"/>
    </source>
</evidence>
<dbReference type="Gene3D" id="2.60.470.10">
    <property type="entry name" value="Acid-sensing ion channels like domains"/>
    <property type="match status" value="1"/>
</dbReference>
<reference evidence="15" key="1">
    <citation type="submission" date="2022-11" db="UniProtKB">
        <authorList>
            <consortium name="WormBaseParasite"/>
        </authorList>
    </citation>
    <scope>IDENTIFICATION</scope>
</reference>